<dbReference type="InterPro" id="IPR000242">
    <property type="entry name" value="PTP_cat"/>
</dbReference>
<keyword evidence="3" id="KW-1185">Reference proteome</keyword>
<dbReference type="Proteomes" id="UP000031036">
    <property type="component" value="Unassembled WGS sequence"/>
</dbReference>
<name>A0A0B2V5T6_TOXCA</name>
<evidence type="ECO:0000259" key="1">
    <source>
        <dbReference type="PROSITE" id="PS50055"/>
    </source>
</evidence>
<dbReference type="AlphaFoldDB" id="A0A0B2V5T6"/>
<dbReference type="PROSITE" id="PS50055">
    <property type="entry name" value="TYR_PHOSPHATASE_PTP"/>
    <property type="match status" value="1"/>
</dbReference>
<dbReference type="InterPro" id="IPR029021">
    <property type="entry name" value="Prot-tyrosine_phosphatase-like"/>
</dbReference>
<dbReference type="InterPro" id="IPR052782">
    <property type="entry name" value="Oocyte-zygote_transition_reg"/>
</dbReference>
<feature type="domain" description="Tyrosine-protein phosphatase" evidence="1">
    <location>
        <begin position="95"/>
        <end position="164"/>
    </location>
</feature>
<organism evidence="2 3">
    <name type="scientific">Toxocara canis</name>
    <name type="common">Canine roundworm</name>
    <dbReference type="NCBI Taxonomy" id="6265"/>
    <lineage>
        <taxon>Eukaryota</taxon>
        <taxon>Metazoa</taxon>
        <taxon>Ecdysozoa</taxon>
        <taxon>Nematoda</taxon>
        <taxon>Chromadorea</taxon>
        <taxon>Rhabditida</taxon>
        <taxon>Spirurina</taxon>
        <taxon>Ascaridomorpha</taxon>
        <taxon>Ascaridoidea</taxon>
        <taxon>Toxocaridae</taxon>
        <taxon>Toxocara</taxon>
    </lineage>
</organism>
<gene>
    <name evidence="2" type="primary">PTPRG</name>
    <name evidence="2" type="ORF">Tcan_18470</name>
</gene>
<reference evidence="2 3" key="1">
    <citation type="submission" date="2014-11" db="EMBL/GenBank/DDBJ databases">
        <title>Genetic blueprint of the zoonotic pathogen Toxocara canis.</title>
        <authorList>
            <person name="Zhu X.-Q."/>
            <person name="Korhonen P.K."/>
            <person name="Cai H."/>
            <person name="Young N.D."/>
            <person name="Nejsum P."/>
            <person name="von Samson-Himmelstjerna G."/>
            <person name="Boag P.R."/>
            <person name="Tan P."/>
            <person name="Li Q."/>
            <person name="Min J."/>
            <person name="Yang Y."/>
            <person name="Wang X."/>
            <person name="Fang X."/>
            <person name="Hall R.S."/>
            <person name="Hofmann A."/>
            <person name="Sternberg P.W."/>
            <person name="Jex A.R."/>
            <person name="Gasser R.B."/>
        </authorList>
    </citation>
    <scope>NUCLEOTIDE SEQUENCE [LARGE SCALE GENOMIC DNA]</scope>
    <source>
        <strain evidence="2">PN_DK_2014</strain>
    </source>
</reference>
<evidence type="ECO:0000313" key="2">
    <source>
        <dbReference type="EMBL" id="KHN78776.1"/>
    </source>
</evidence>
<proteinExistence type="predicted"/>
<dbReference type="Gene3D" id="3.90.190.10">
    <property type="entry name" value="Protein tyrosine phosphatase superfamily"/>
    <property type="match status" value="1"/>
</dbReference>
<dbReference type="PANTHER" id="PTHR46163">
    <property type="entry name" value="TYROSINE-PROTEIN PHOSPHATASE-RELATED"/>
    <property type="match status" value="1"/>
</dbReference>
<comment type="caution">
    <text evidence="2">The sequence shown here is derived from an EMBL/GenBank/DDBJ whole genome shotgun (WGS) entry which is preliminary data.</text>
</comment>
<dbReference type="EMBL" id="JPKZ01002036">
    <property type="protein sequence ID" value="KHN78776.1"/>
    <property type="molecule type" value="Genomic_DNA"/>
</dbReference>
<dbReference type="STRING" id="6265.A0A0B2V5T6"/>
<dbReference type="GO" id="GO:0004725">
    <property type="term" value="F:protein tyrosine phosphatase activity"/>
    <property type="evidence" value="ECO:0007669"/>
    <property type="project" value="InterPro"/>
</dbReference>
<evidence type="ECO:0000313" key="3">
    <source>
        <dbReference type="Proteomes" id="UP000031036"/>
    </source>
</evidence>
<dbReference type="SUPFAM" id="SSF52799">
    <property type="entry name" value="(Phosphotyrosine protein) phosphatases II"/>
    <property type="match status" value="1"/>
</dbReference>
<protein>
    <submittedName>
        <fullName evidence="2">Receptor-type tyrosine-protein phosphatase gamma</fullName>
    </submittedName>
</protein>
<feature type="non-terminal residue" evidence="2">
    <location>
        <position position="1"/>
    </location>
</feature>
<dbReference type="OrthoDB" id="6058203at2759"/>
<dbReference type="Pfam" id="PF00102">
    <property type="entry name" value="Y_phosphatase"/>
    <property type="match status" value="1"/>
</dbReference>
<sequence>YLRFSAESALLTLNQSRYKNSSRTISVLQLRKATNGSVYKTECLSEARCGGLCSVLFSFNFSEDTQPKMKATVRPKLTTDLEHFKSPSIHFHFSYTDVLCLDKTRVILRGRTKDNDYIHANWVELPSHRKYICTQGPLNETVEDFWLMVFKAIPLHFLLIVGIA</sequence>
<accession>A0A0B2V5T6</accession>
<dbReference type="PRINTS" id="PR00700">
    <property type="entry name" value="PRTYPHPHTASE"/>
</dbReference>
<keyword evidence="2" id="KW-0675">Receptor</keyword>